<evidence type="ECO:0000313" key="2">
    <source>
        <dbReference type="Proteomes" id="UP000060699"/>
    </source>
</evidence>
<dbReference type="EMBL" id="CP013729">
    <property type="protein sequence ID" value="ALV09185.1"/>
    <property type="molecule type" value="Genomic_DNA"/>
</dbReference>
<sequence>MGLTGPLRLAGYTAILRVWTHRVRYATPLVAVLLVSIVALVAGWAEPRFVVPTAQFCALAGMVLLWAGFFAAVQRQNHPLPARLLPGQLRCLREVTVLGFLAVVLPSAWLLATSPLQVPGPAALILSALACLLLAFIVRWPWLWVAGWVVGSSVAAWLPVGIKAATKTRMLEIYEDQPASMAAFLLAMAGLTLWHLFQSGGPGHVRSWKRHAQLRNLLKPRIGSVSQEATKQAWFAGFVDGSSRAFSWLRLLWMNWLIRNARPTVRSVMARAELTASPQTHWAATLGALLLIALGVAIGLTVTSMLRADGMVLGGIVVQSFAFSYLGMLMGPVAGATSSILRRRREQALLLLLPGVPRGQALNRQWAARQMISHALNWVLALALVLGLQALASHLSGSDTSMSFWSRAAVGFAAMVLPMGILQWRNWSIESEPTPTRTVLLSMMVVGGTAALAALAGSRPFLQPAYLLGASALITLLLVTLRWRSINRYPSFWPVGRDV</sequence>
<proteinExistence type="predicted"/>
<evidence type="ECO:0000313" key="1">
    <source>
        <dbReference type="EMBL" id="ALV09185.1"/>
    </source>
</evidence>
<accession>A0A0U2UBD4</accession>
<organism evidence="1 2">
    <name type="scientific">Roseateles depolymerans</name>
    <dbReference type="NCBI Taxonomy" id="76731"/>
    <lineage>
        <taxon>Bacteria</taxon>
        <taxon>Pseudomonadati</taxon>
        <taxon>Pseudomonadota</taxon>
        <taxon>Betaproteobacteria</taxon>
        <taxon>Burkholderiales</taxon>
        <taxon>Sphaerotilaceae</taxon>
        <taxon>Roseateles</taxon>
    </lineage>
</organism>
<gene>
    <name evidence="1" type="ORF">RD2015_4747</name>
</gene>
<dbReference type="Proteomes" id="UP000060699">
    <property type="component" value="Chromosome"/>
</dbReference>
<dbReference type="AlphaFoldDB" id="A0A0U2UBD4"/>
<name>A0A0U2UBD4_9BURK</name>
<reference evidence="1 2" key="1">
    <citation type="submission" date="2015-12" db="EMBL/GenBank/DDBJ databases">
        <title>Complete genome of Roseateles depolymerans KCTC 42856.</title>
        <authorList>
            <person name="Kim K.M."/>
        </authorList>
    </citation>
    <scope>NUCLEOTIDE SEQUENCE [LARGE SCALE GENOMIC DNA]</scope>
    <source>
        <strain evidence="1 2">KCTC 42856</strain>
    </source>
</reference>
<keyword evidence="2" id="KW-1185">Reference proteome</keyword>
<protein>
    <submittedName>
        <fullName evidence="1">Uncharacterized protein</fullName>
    </submittedName>
</protein>
<dbReference type="STRING" id="76731.RD2015_4747"/>
<dbReference type="KEGG" id="rdp:RD2015_4747"/>